<dbReference type="PROSITE" id="PS51007">
    <property type="entry name" value="CYTC"/>
    <property type="match status" value="1"/>
</dbReference>
<dbReference type="Gene3D" id="1.10.760.10">
    <property type="entry name" value="Cytochrome c-like domain"/>
    <property type="match status" value="1"/>
</dbReference>
<evidence type="ECO:0000313" key="7">
    <source>
        <dbReference type="EMBL" id="KAA5546364.1"/>
    </source>
</evidence>
<dbReference type="InterPro" id="IPR011042">
    <property type="entry name" value="6-blade_b-propeller_TolB-like"/>
</dbReference>
<dbReference type="InterPro" id="IPR011989">
    <property type="entry name" value="ARM-like"/>
</dbReference>
<accession>A0A5M6DFK3</accession>
<feature type="region of interest" description="Disordered" evidence="5">
    <location>
        <begin position="1356"/>
        <end position="1376"/>
    </location>
</feature>
<dbReference type="InterPro" id="IPR009056">
    <property type="entry name" value="Cyt_c-like_dom"/>
</dbReference>
<evidence type="ECO:0000256" key="3">
    <source>
        <dbReference type="ARBA" id="ARBA00023004"/>
    </source>
</evidence>
<evidence type="ECO:0000256" key="4">
    <source>
        <dbReference type="PROSITE-ProRule" id="PRU00433"/>
    </source>
</evidence>
<dbReference type="EMBL" id="VWOX01000002">
    <property type="protein sequence ID" value="KAA5546364.1"/>
    <property type="molecule type" value="Genomic_DNA"/>
</dbReference>
<proteinExistence type="predicted"/>
<reference evidence="7 8" key="1">
    <citation type="submission" date="2019-08" db="EMBL/GenBank/DDBJ databases">
        <authorList>
            <person name="Dhanesh K."/>
            <person name="Kumar G."/>
            <person name="Sasikala C."/>
            <person name="Venkata Ramana C."/>
        </authorList>
    </citation>
    <scope>NUCLEOTIDE SEQUENCE [LARGE SCALE GENOMIC DNA]</scope>
    <source>
        <strain evidence="7 8">JC645</strain>
    </source>
</reference>
<dbReference type="GO" id="GO:0020037">
    <property type="term" value="F:heme binding"/>
    <property type="evidence" value="ECO:0007669"/>
    <property type="project" value="InterPro"/>
</dbReference>
<dbReference type="GO" id="GO:0009055">
    <property type="term" value="F:electron transfer activity"/>
    <property type="evidence" value="ECO:0007669"/>
    <property type="project" value="InterPro"/>
</dbReference>
<dbReference type="SUPFAM" id="SSF48371">
    <property type="entry name" value="ARM repeat"/>
    <property type="match status" value="1"/>
</dbReference>
<dbReference type="PANTHER" id="PTHR33546">
    <property type="entry name" value="LARGE, MULTIFUNCTIONAL SECRETED PROTEIN-RELATED"/>
    <property type="match status" value="1"/>
</dbReference>
<dbReference type="NCBIfam" id="TIGR02604">
    <property type="entry name" value="Piru_Ver_Nterm"/>
    <property type="match status" value="1"/>
</dbReference>
<dbReference type="GO" id="GO:0016787">
    <property type="term" value="F:hydrolase activity"/>
    <property type="evidence" value="ECO:0007669"/>
    <property type="project" value="InterPro"/>
</dbReference>
<dbReference type="InterPro" id="IPR055557">
    <property type="entry name" value="DUF7133"/>
</dbReference>
<evidence type="ECO:0000313" key="8">
    <source>
        <dbReference type="Proteomes" id="UP000324479"/>
    </source>
</evidence>
<dbReference type="SUPFAM" id="SSF46626">
    <property type="entry name" value="Cytochrome c"/>
    <property type="match status" value="1"/>
</dbReference>
<dbReference type="NCBIfam" id="TIGR02603">
    <property type="entry name" value="CxxCH_TIGR02603"/>
    <property type="match status" value="1"/>
</dbReference>
<dbReference type="Gene3D" id="2.120.10.30">
    <property type="entry name" value="TolB, C-terminal domain"/>
    <property type="match status" value="1"/>
</dbReference>
<dbReference type="InterPro" id="IPR013428">
    <property type="entry name" value="Membrane-bound_put_N"/>
</dbReference>
<organism evidence="7 8">
    <name type="scientific">Roseiconus nitratireducens</name>
    <dbReference type="NCBI Taxonomy" id="2605748"/>
    <lineage>
        <taxon>Bacteria</taxon>
        <taxon>Pseudomonadati</taxon>
        <taxon>Planctomycetota</taxon>
        <taxon>Planctomycetia</taxon>
        <taxon>Pirellulales</taxon>
        <taxon>Pirellulaceae</taxon>
        <taxon>Roseiconus</taxon>
    </lineage>
</organism>
<dbReference type="Gene3D" id="1.25.10.10">
    <property type="entry name" value="Leucine-rich Repeat Variant"/>
    <property type="match status" value="2"/>
</dbReference>
<protein>
    <submittedName>
        <fullName evidence="7">DUF1080 domain-containing protein</fullName>
    </submittedName>
</protein>
<keyword evidence="2 4" id="KW-0479">Metal-binding</keyword>
<dbReference type="Proteomes" id="UP000324479">
    <property type="component" value="Unassembled WGS sequence"/>
</dbReference>
<dbReference type="InterPro" id="IPR013427">
    <property type="entry name" value="Haem-bd_dom_put"/>
</dbReference>
<feature type="domain" description="Cytochrome c" evidence="6">
    <location>
        <begin position="1041"/>
        <end position="1173"/>
    </location>
</feature>
<keyword evidence="3 4" id="KW-0408">Iron</keyword>
<evidence type="ECO:0000256" key="2">
    <source>
        <dbReference type="ARBA" id="ARBA00022723"/>
    </source>
</evidence>
<evidence type="ECO:0000259" key="6">
    <source>
        <dbReference type="PROSITE" id="PS51007"/>
    </source>
</evidence>
<dbReference type="InterPro" id="IPR011041">
    <property type="entry name" value="Quinoprot_gluc/sorb_DH_b-prop"/>
</dbReference>
<dbReference type="GO" id="GO:0046872">
    <property type="term" value="F:metal ion binding"/>
    <property type="evidence" value="ECO:0007669"/>
    <property type="project" value="UniProtKB-KW"/>
</dbReference>
<dbReference type="InterPro" id="IPR036909">
    <property type="entry name" value="Cyt_c-like_dom_sf"/>
</dbReference>
<dbReference type="InterPro" id="IPR016024">
    <property type="entry name" value="ARM-type_fold"/>
</dbReference>
<dbReference type="Pfam" id="PF06439">
    <property type="entry name" value="3keto-disac_hyd"/>
    <property type="match status" value="1"/>
</dbReference>
<dbReference type="Pfam" id="PF23500">
    <property type="entry name" value="DUF7133"/>
    <property type="match status" value="1"/>
</dbReference>
<keyword evidence="1 4" id="KW-0349">Heme</keyword>
<dbReference type="InterPro" id="IPR010496">
    <property type="entry name" value="AL/BT2_dom"/>
</dbReference>
<sequence>MFGLDYVRIKTADGTFVAAPKKSAGTDGKTSAKGGTVPKTADGRVLNLGFESGTLEDWVAEGAAFEGQPIQGDTVKPRRGDMQSNHVGDYWIGGYEKAGDDAEGTLTSVPFVVSQPYGSFLVGGGDHEGTRVELVRADSDTVFYRVNGSNSETMKRVVVDLRGHLGKEIKVRLVDQQKGGWGHVNFDDFRLHAERPARPTPPMIVLKPDEYPHAGLDAEQAAAAMEVPEGFRVTVGAAEPEVKQPIAMALDDRGRVWIAEAYEYPVRAKDGQGRDRILIFEDSDGDGTLDKRKVFAEGLNLVSGLEVGFGGVWVGAAPYLMFIPDQDGDDVPDGEPQILLDGWGYQDTHETLNAFIWGPDGWLYGCHGVFTHSRVGKPGTPDADRIPLNCAVWRYHPTRHEFEVFAHGTSNPWGVDFNDHGQAFITACVIPHLYHIIQGARYQRQGGQHFNPHTYRDIVTIADHLHYLGATPHGGNSKSDSAGGGHAHAGAMIYLGDRWPQQYRDQLFMNNIHGQRLNVDVLRAEGSGYVGEHGPDFLLTGDQASQILNLRYGPDGDAWMIDWYDMQACHRREVEIHDRSNGRIYKISYGAGEDQHAPVDLAKASDQELAEMTLRANDWYVRHGRRQLQERSAKRAIDAAAVQSLAQILEQNSDDTRRLRAAWALHVIGQLDSERLAAMLADESPYVRGWAVQLAMESADDHPSQAMTEKFVAMAESDSSPIVRLYLASAAQRLELDSRWPLLEALTSHPGDAGDHNLPLMYWYAAEPLADTDPARALTLAMTAGENVPLLREFMLRRIGSSEADSSLAVLVEGLGNAESAPIRLSYLKAIRTALEGRRRVQAPANWAAVGKRLIDSPDPQVRLQTVALGVTFGDQNALQAMRARITDQDASDDQRRIALESLLDAGDPGLVPTLVALLDADAKLREMAITGMAQYDDPRIAEALLRAYDELPPPHRRSALATLCARPSSAVALLKSIEADQIDSTDLTADLVRQLQFLRQKEVDALVERVWGTARESAADKLALIAEYKQLVESADHPEPDEQLGRTVFAKTCMKCHILYGVGAKVGPELTGSNRSNLDYLLSNIVDPSSVMAKEYVPEVVLTTDGRVVNGLLKSEDKNSISIQTADSLVVIPKEEIEERMKADKSMMPDDQLKQFSPHEVRSLVAYLRAKEQTPMLATDENVSTFFNESDLTGWSGRDGLWSVENGELIGRTDGLKRNEWIVSDLAVSDFKLTLEVKLVDNAGNSGIQFRSEAHDGEVSGYQADIGQGWWGKLYEEHGRGLLWDQSGEKFVKPGEWNQYEIVARGDHLKTYINGNLCVDLADPKGADRGIIAFQLHSGGKTEVRFRNMQLELLSEKKSTDRQADAGPPREEDAS</sequence>
<keyword evidence="8" id="KW-1185">Reference proteome</keyword>
<evidence type="ECO:0000256" key="5">
    <source>
        <dbReference type="SAM" id="MobiDB-lite"/>
    </source>
</evidence>
<dbReference type="SUPFAM" id="SSF50952">
    <property type="entry name" value="Soluble quinoprotein glucose dehydrogenase"/>
    <property type="match status" value="1"/>
</dbReference>
<evidence type="ECO:0000256" key="1">
    <source>
        <dbReference type="ARBA" id="ARBA00022617"/>
    </source>
</evidence>
<comment type="caution">
    <text evidence="7">The sequence shown here is derived from an EMBL/GenBank/DDBJ whole genome shotgun (WGS) entry which is preliminary data.</text>
</comment>
<dbReference type="PANTHER" id="PTHR33546:SF1">
    <property type="entry name" value="LARGE, MULTIFUNCTIONAL SECRETED PROTEIN"/>
    <property type="match status" value="1"/>
</dbReference>
<gene>
    <name evidence="7" type="ORF">FYK55_05305</name>
</gene>
<name>A0A5M6DFK3_9BACT</name>
<dbReference type="Gene3D" id="2.60.120.560">
    <property type="entry name" value="Exo-inulinase, domain 1"/>
    <property type="match status" value="1"/>
</dbReference>